<accession>A0A098KX98</accession>
<feature type="disulfide bond" evidence="27">
    <location>
        <begin position="516"/>
        <end position="527"/>
    </location>
</feature>
<evidence type="ECO:0000259" key="37">
    <source>
        <dbReference type="PROSITE" id="PS51978"/>
    </source>
</evidence>
<feature type="domain" description="EGF-like" evidence="34">
    <location>
        <begin position="1085"/>
        <end position="1124"/>
    </location>
</feature>
<dbReference type="PROSITE" id="PS50088">
    <property type="entry name" value="ANK_REPEAT"/>
    <property type="match status" value="3"/>
</dbReference>
<keyword evidence="17 30" id="KW-0238">DNA-binding</keyword>
<keyword evidence="12" id="KW-0221">Differentiation</keyword>
<evidence type="ECO:0000256" key="14">
    <source>
        <dbReference type="ARBA" id="ARBA00022989"/>
    </source>
</evidence>
<feature type="domain" description="EGF-like" evidence="34">
    <location>
        <begin position="690"/>
        <end position="726"/>
    </location>
</feature>
<dbReference type="FunFam" id="1.10.10.60:FF:000008">
    <property type="entry name" value="Pre-B-cell leukemia transcription factor 1"/>
    <property type="match status" value="1"/>
</dbReference>
<feature type="disulfide bond" evidence="29">
    <location>
        <begin position="869"/>
        <end position="878"/>
    </location>
</feature>
<evidence type="ECO:0000256" key="19">
    <source>
        <dbReference type="ARBA" id="ARBA00023155"/>
    </source>
</evidence>
<gene>
    <name evidence="38" type="ORF">H671_1g3847</name>
</gene>
<keyword evidence="26" id="KW-0479">Metal-binding</keyword>
<dbReference type="PRINTS" id="PR01987">
    <property type="entry name" value="NOTCH4"/>
</dbReference>
<feature type="disulfide bond" evidence="29">
    <location>
        <begin position="419"/>
        <end position="428"/>
    </location>
</feature>
<dbReference type="InterPro" id="IPR000800">
    <property type="entry name" value="Notch_dom"/>
</dbReference>
<dbReference type="FunFam" id="2.10.25.10:FF:000109">
    <property type="entry name" value="Notch homolog 4, [Drosophila]"/>
    <property type="match status" value="4"/>
</dbReference>
<feature type="disulfide bond" evidence="27">
    <location>
        <begin position="435"/>
        <end position="451"/>
    </location>
</feature>
<feature type="domain" description="EGF-like" evidence="34">
    <location>
        <begin position="550"/>
        <end position="586"/>
    </location>
</feature>
<keyword evidence="20 27" id="KW-1015">Disulfide bond</keyword>
<keyword evidence="26" id="KW-0106">Calcium</keyword>
<feature type="domain" description="EGF-like" evidence="34">
    <location>
        <begin position="156"/>
        <end position="192"/>
    </location>
</feature>
<keyword evidence="8" id="KW-0597">Phosphoprotein</keyword>
<dbReference type="Pfam" id="PF05920">
    <property type="entry name" value="Homeobox_KN"/>
    <property type="match status" value="1"/>
</dbReference>
<evidence type="ECO:0000256" key="11">
    <source>
        <dbReference type="ARBA" id="ARBA00022737"/>
    </source>
</evidence>
<dbReference type="Pfam" id="PF07645">
    <property type="entry name" value="EGF_CA"/>
    <property type="match status" value="2"/>
</dbReference>
<feature type="domain" description="EGF-like" evidence="34">
    <location>
        <begin position="275"/>
        <end position="311"/>
    </location>
</feature>
<dbReference type="InterPro" id="IPR011656">
    <property type="entry name" value="Notch_NODP_dom"/>
</dbReference>
<keyword evidence="24" id="KW-0325">Glycoprotein</keyword>
<feature type="disulfide bond" evidence="29">
    <location>
        <begin position="1073"/>
        <end position="1082"/>
    </location>
</feature>
<dbReference type="PROSITE" id="PS01187">
    <property type="entry name" value="EGF_CA"/>
    <property type="match status" value="3"/>
</dbReference>
<feature type="disulfide bond" evidence="29">
    <location>
        <begin position="792"/>
        <end position="801"/>
    </location>
</feature>
<feature type="repeat" description="ANK" evidence="28">
    <location>
        <begin position="1631"/>
        <end position="1663"/>
    </location>
</feature>
<dbReference type="FunFam" id="3.30.300.320:FF:000001">
    <property type="entry name" value="Neurogenic locus notch 1"/>
    <property type="match status" value="1"/>
</dbReference>
<feature type="disulfide bond" evidence="29">
    <location>
        <begin position="53"/>
        <end position="62"/>
    </location>
</feature>
<dbReference type="FunFam" id="2.10.25.10:FF:000185">
    <property type="entry name" value="basement membrane-specific heparan sulfate proteoglycan core protein-like"/>
    <property type="match status" value="1"/>
</dbReference>
<feature type="disulfide bond" evidence="27">
    <location>
        <begin position="478"/>
        <end position="489"/>
    </location>
</feature>
<evidence type="ECO:0000256" key="25">
    <source>
        <dbReference type="ARBA" id="ARBA00023242"/>
    </source>
</evidence>
<feature type="binding site" evidence="26">
    <location>
        <position position="454"/>
    </location>
    <ligand>
        <name>Ca(2+)</name>
        <dbReference type="ChEBI" id="CHEBI:29108"/>
        <label>1</label>
    </ligand>
</feature>
<feature type="disulfide bond" evidence="29">
    <location>
        <begin position="916"/>
        <end position="925"/>
    </location>
</feature>
<evidence type="ECO:0000256" key="5">
    <source>
        <dbReference type="ARBA" id="ARBA00022473"/>
    </source>
</evidence>
<dbReference type="Pfam" id="PF00066">
    <property type="entry name" value="Notch"/>
    <property type="match status" value="3"/>
</dbReference>
<feature type="domain" description="EGF-like" evidence="34">
    <location>
        <begin position="1128"/>
        <end position="1169"/>
    </location>
</feature>
<evidence type="ECO:0000256" key="28">
    <source>
        <dbReference type="PROSITE-ProRule" id="PRU00023"/>
    </source>
</evidence>
<evidence type="ECO:0000256" key="3">
    <source>
        <dbReference type="ARBA" id="ARBA00005847"/>
    </source>
</evidence>
<dbReference type="Pfam" id="PF07684">
    <property type="entry name" value="NODP"/>
    <property type="match status" value="1"/>
</dbReference>
<organism evidence="38 39">
    <name type="scientific">Cricetulus griseus</name>
    <name type="common">Chinese hamster</name>
    <name type="synonym">Cricetulus barabensis griseus</name>
    <dbReference type="NCBI Taxonomy" id="10029"/>
    <lineage>
        <taxon>Eukaryota</taxon>
        <taxon>Metazoa</taxon>
        <taxon>Chordata</taxon>
        <taxon>Craniata</taxon>
        <taxon>Vertebrata</taxon>
        <taxon>Euteleostomi</taxon>
        <taxon>Mammalia</taxon>
        <taxon>Eutheria</taxon>
        <taxon>Euarchontoglires</taxon>
        <taxon>Glires</taxon>
        <taxon>Rodentia</taxon>
        <taxon>Myomorpha</taxon>
        <taxon>Muroidea</taxon>
        <taxon>Cricetidae</taxon>
        <taxon>Cricetinae</taxon>
        <taxon>Cricetulus</taxon>
    </lineage>
</organism>
<feature type="domain" description="LNR" evidence="36">
    <location>
        <begin position="1168"/>
        <end position="1211"/>
    </location>
</feature>
<feature type="domain" description="EGF-like" evidence="34">
    <location>
        <begin position="194"/>
        <end position="232"/>
    </location>
</feature>
<dbReference type="InterPro" id="IPR035993">
    <property type="entry name" value="Notch-like_dom_sf"/>
</dbReference>
<feature type="disulfide bond" evidence="27">
    <location>
        <begin position="445"/>
        <end position="460"/>
    </location>
</feature>
<dbReference type="PROSITE" id="PS01186">
    <property type="entry name" value="EGF_2"/>
    <property type="match status" value="17"/>
</dbReference>
<dbReference type="Pfam" id="PF00008">
    <property type="entry name" value="EGF"/>
    <property type="match status" value="13"/>
</dbReference>
<feature type="disulfide bond" evidence="29">
    <location>
        <begin position="301"/>
        <end position="310"/>
    </location>
</feature>
<feature type="disulfide bond" evidence="27 29">
    <location>
        <begin position="538"/>
        <end position="547"/>
    </location>
</feature>
<feature type="disulfide bond" evidence="27">
    <location>
        <begin position="521"/>
        <end position="536"/>
    </location>
</feature>
<dbReference type="InterPro" id="IPR036770">
    <property type="entry name" value="Ankyrin_rpt-contain_sf"/>
</dbReference>
<feature type="domain" description="EGF-like" evidence="34">
    <location>
        <begin position="313"/>
        <end position="352"/>
    </location>
</feature>
<feature type="disulfide bond" evidence="29">
    <location>
        <begin position="182"/>
        <end position="191"/>
    </location>
</feature>
<evidence type="ECO:0000256" key="12">
    <source>
        <dbReference type="ARBA" id="ARBA00022782"/>
    </source>
</evidence>
<dbReference type="InterPro" id="IPR009057">
    <property type="entry name" value="Homeodomain-like_sf"/>
</dbReference>
<evidence type="ECO:0000256" key="22">
    <source>
        <dbReference type="ARBA" id="ARBA00023163"/>
    </source>
</evidence>
<dbReference type="FunFam" id="2.10.25.10:FF:000570">
    <property type="entry name" value="Notch homolog 4, [Drosophila]"/>
    <property type="match status" value="1"/>
</dbReference>
<dbReference type="FunFam" id="2.10.25.10:FF:000260">
    <property type="entry name" value="Notch receptor 4"/>
    <property type="match status" value="1"/>
</dbReference>
<dbReference type="InterPro" id="IPR001881">
    <property type="entry name" value="EGF-like_Ca-bd_dom"/>
</dbReference>
<evidence type="ECO:0000256" key="31">
    <source>
        <dbReference type="SAM" id="MobiDB-lite"/>
    </source>
</evidence>
<feature type="disulfide bond" evidence="29">
    <location>
        <begin position="380"/>
        <end position="389"/>
    </location>
</feature>
<feature type="disulfide bond" evidence="29">
    <location>
        <begin position="222"/>
        <end position="231"/>
    </location>
</feature>
<feature type="disulfide bond" evidence="29">
    <location>
        <begin position="263"/>
        <end position="272"/>
    </location>
</feature>
<dbReference type="Pfam" id="PF12661">
    <property type="entry name" value="hEGF"/>
    <property type="match status" value="6"/>
</dbReference>
<dbReference type="InterPro" id="IPR008297">
    <property type="entry name" value="Notch"/>
</dbReference>
<feature type="domain" description="Homeobox" evidence="35">
    <location>
        <begin position="1933"/>
        <end position="1996"/>
    </location>
</feature>
<dbReference type="PRINTS" id="PR01983">
    <property type="entry name" value="NOTCH"/>
</dbReference>
<evidence type="ECO:0000256" key="9">
    <source>
        <dbReference type="ARBA" id="ARBA00022692"/>
    </source>
</evidence>
<evidence type="ECO:0000256" key="30">
    <source>
        <dbReference type="PROSITE-ProRule" id="PRU00108"/>
    </source>
</evidence>
<dbReference type="PROSITE" id="PS00027">
    <property type="entry name" value="HOMEOBOX_1"/>
    <property type="match status" value="1"/>
</dbReference>
<dbReference type="InterPro" id="IPR002110">
    <property type="entry name" value="Ankyrin_rpt"/>
</dbReference>
<feature type="signal peptide" evidence="33">
    <location>
        <begin position="1"/>
        <end position="23"/>
    </location>
</feature>
<dbReference type="GO" id="GO:0043235">
    <property type="term" value="C:receptor complex"/>
    <property type="evidence" value="ECO:0007669"/>
    <property type="project" value="TreeGrafter"/>
</dbReference>
<feature type="domain" description="EGF-like" evidence="34">
    <location>
        <begin position="234"/>
        <end position="273"/>
    </location>
</feature>
<feature type="domain" description="LNR" evidence="36">
    <location>
        <begin position="1212"/>
        <end position="1243"/>
    </location>
</feature>
<feature type="domain" description="EGF-like" evidence="34">
    <location>
        <begin position="728"/>
        <end position="764"/>
    </location>
</feature>
<feature type="binding site" evidence="26">
    <location>
        <position position="529"/>
    </location>
    <ligand>
        <name>Ca(2+)</name>
        <dbReference type="ChEBI" id="CHEBI:29108"/>
        <label>3</label>
    </ligand>
</feature>
<dbReference type="PANTHER" id="PTHR45836">
    <property type="entry name" value="SLIT HOMOLOG"/>
    <property type="match status" value="1"/>
</dbReference>
<feature type="repeat" description="ANK" evidence="28">
    <location>
        <begin position="1698"/>
        <end position="1730"/>
    </location>
</feature>
<feature type="domain" description="EGF-like" evidence="34">
    <location>
        <begin position="766"/>
        <end position="802"/>
    </location>
</feature>
<feature type="disulfide bond" evidence="29">
    <location>
        <begin position="1013"/>
        <end position="1030"/>
    </location>
</feature>
<dbReference type="Pfam" id="PF12796">
    <property type="entry name" value="Ank_2"/>
    <property type="match status" value="1"/>
</dbReference>
<keyword evidence="7 29" id="KW-0245">EGF-like domain</keyword>
<dbReference type="FunFam" id="2.10.25.10:FF:000092">
    <property type="entry name" value="Neurogenic locus notch protein 1"/>
    <property type="match status" value="1"/>
</dbReference>
<evidence type="ECO:0000256" key="8">
    <source>
        <dbReference type="ARBA" id="ARBA00022553"/>
    </source>
</evidence>
<feature type="binding site" evidence="26">
    <location>
        <position position="513"/>
    </location>
    <ligand>
        <name>Ca(2+)</name>
        <dbReference type="ChEBI" id="CHEBI:29108"/>
        <label>3</label>
    </ligand>
</feature>
<dbReference type="SUPFAM" id="SSF48403">
    <property type="entry name" value="Ankyrin repeat"/>
    <property type="match status" value="1"/>
</dbReference>
<dbReference type="InterPro" id="IPR000742">
    <property type="entry name" value="EGF"/>
</dbReference>
<evidence type="ECO:0000256" key="10">
    <source>
        <dbReference type="ARBA" id="ARBA00022729"/>
    </source>
</evidence>
<feature type="domain" description="EGF-like" evidence="34">
    <location>
        <begin position="431"/>
        <end position="472"/>
    </location>
</feature>
<dbReference type="CDD" id="cd00086">
    <property type="entry name" value="homeodomain"/>
    <property type="match status" value="1"/>
</dbReference>
<dbReference type="PROSITE" id="PS00022">
    <property type="entry name" value="EGF_1"/>
    <property type="match status" value="25"/>
</dbReference>
<feature type="disulfide bond" evidence="29">
    <location>
        <begin position="145"/>
        <end position="154"/>
    </location>
</feature>
<dbReference type="SUPFAM" id="SSF57196">
    <property type="entry name" value="EGF/Laminin"/>
    <property type="match status" value="17"/>
</dbReference>
<keyword evidence="10 33" id="KW-0732">Signal</keyword>
<keyword evidence="15" id="KW-0805">Transcription regulation</keyword>
<keyword evidence="14 32" id="KW-1133">Transmembrane helix</keyword>
<dbReference type="SMART" id="SM01339">
    <property type="entry name" value="NODP"/>
    <property type="match status" value="1"/>
</dbReference>
<dbReference type="GO" id="GO:0000981">
    <property type="term" value="F:DNA-binding transcription factor activity, RNA polymerase II-specific"/>
    <property type="evidence" value="ECO:0007669"/>
    <property type="project" value="InterPro"/>
</dbReference>
<comment type="similarity">
    <text evidence="4">Belongs to the TALE/PBX homeobox family.</text>
</comment>
<feature type="disulfide bond" evidence="29">
    <location>
        <begin position="831"/>
        <end position="840"/>
    </location>
</feature>
<dbReference type="FunFam" id="2.10.25.10:FF:000080">
    <property type="entry name" value="Neurogenic locus notch 1"/>
    <property type="match status" value="1"/>
</dbReference>
<dbReference type="InterPro" id="IPR009030">
    <property type="entry name" value="Growth_fac_rcpt_cys_sf"/>
</dbReference>
<dbReference type="PANTHER" id="PTHR45836:SF23">
    <property type="entry name" value="NEUROGENIC LOCUS NOTCH HOMOLOG PROTEIN 1"/>
    <property type="match status" value="1"/>
</dbReference>
<feature type="chain" id="PRO_5001936985" evidence="33">
    <location>
        <begin position="24"/>
        <end position="2121"/>
    </location>
</feature>
<evidence type="ECO:0000256" key="24">
    <source>
        <dbReference type="ARBA" id="ARBA00023180"/>
    </source>
</evidence>
<dbReference type="GO" id="GO:0007411">
    <property type="term" value="P:axon guidance"/>
    <property type="evidence" value="ECO:0007669"/>
    <property type="project" value="TreeGrafter"/>
</dbReference>
<dbReference type="FunFam" id="2.10.25.10:FF:000327">
    <property type="entry name" value="neurogenic locus notch homolog protein 4"/>
    <property type="match status" value="2"/>
</dbReference>
<dbReference type="PROSITE" id="PS50071">
    <property type="entry name" value="HOMEOBOX_2"/>
    <property type="match status" value="1"/>
</dbReference>
<dbReference type="FunFam" id="2.10.25.10:FF:000541">
    <property type="entry name" value="Notch homolog 4, [Drosophila]"/>
    <property type="match status" value="1"/>
</dbReference>
<feature type="binding site" evidence="26">
    <location>
        <position position="477"/>
    </location>
    <ligand>
        <name>Ca(2+)</name>
        <dbReference type="ChEBI" id="CHEBI:29108"/>
        <label>2</label>
    </ligand>
</feature>
<evidence type="ECO:0000256" key="33">
    <source>
        <dbReference type="SAM" id="SignalP"/>
    </source>
</evidence>
<dbReference type="FunFam" id="2.10.25.10:FF:000060">
    <property type="entry name" value="Neurogenic locus notch protein 1"/>
    <property type="match status" value="1"/>
</dbReference>
<dbReference type="InterPro" id="IPR017970">
    <property type="entry name" value="Homeobox_CS"/>
</dbReference>
<dbReference type="SMART" id="SM00179">
    <property type="entry name" value="EGF_CA"/>
    <property type="match status" value="21"/>
</dbReference>
<feature type="domain" description="EGF-like" evidence="34">
    <location>
        <begin position="625"/>
        <end position="658"/>
    </location>
</feature>
<feature type="region of interest" description="Disordered" evidence="31">
    <location>
        <begin position="2018"/>
        <end position="2038"/>
    </location>
</feature>
<dbReference type="PROSITE" id="PS51978">
    <property type="entry name" value="PBC"/>
    <property type="match status" value="1"/>
</dbReference>
<keyword evidence="16 28" id="KW-0040">ANK repeat</keyword>
<keyword evidence="13" id="KW-0914">Notch signaling pathway</keyword>
<feature type="domain" description="EGF-like" evidence="34">
    <location>
        <begin position="512"/>
        <end position="548"/>
    </location>
</feature>
<dbReference type="Gene3D" id="3.30.70.3310">
    <property type="match status" value="1"/>
</dbReference>
<feature type="disulfide bond" evidence="29">
    <location>
        <begin position="1114"/>
        <end position="1123"/>
    </location>
</feature>
<feature type="repeat" description="ANK" evidence="28">
    <location>
        <begin position="1664"/>
        <end position="1685"/>
    </location>
</feature>
<feature type="domain" description="EGF-like" evidence="34">
    <location>
        <begin position="24"/>
        <end position="63"/>
    </location>
</feature>
<evidence type="ECO:0000256" key="18">
    <source>
        <dbReference type="ARBA" id="ARBA00023136"/>
    </source>
</evidence>
<dbReference type="SUPFAM" id="SSF57184">
    <property type="entry name" value="Growth factor receptor domain"/>
    <property type="match status" value="2"/>
</dbReference>
<dbReference type="FunFam" id="2.10.25.10:FF:000136">
    <property type="entry name" value="Neurogenic locus notch 1"/>
    <property type="match status" value="1"/>
</dbReference>
<keyword evidence="9 32" id="KW-0812">Transmembrane</keyword>
<dbReference type="SMART" id="SM01338">
    <property type="entry name" value="NOD"/>
    <property type="match status" value="1"/>
</dbReference>
<dbReference type="GO" id="GO:0003677">
    <property type="term" value="F:DNA binding"/>
    <property type="evidence" value="ECO:0007669"/>
    <property type="project" value="UniProtKB-UniRule"/>
</dbReference>
<dbReference type="GO" id="GO:0038023">
    <property type="term" value="F:signaling receptor activity"/>
    <property type="evidence" value="ECO:0007669"/>
    <property type="project" value="InterPro"/>
</dbReference>
<feature type="disulfide bond" evidence="27 29">
    <location>
        <begin position="462"/>
        <end position="471"/>
    </location>
</feature>
<evidence type="ECO:0000256" key="2">
    <source>
        <dbReference type="ARBA" id="ARBA00004251"/>
    </source>
</evidence>
<feature type="disulfide bond" evidence="29">
    <location>
        <begin position="716"/>
        <end position="725"/>
    </location>
</feature>
<dbReference type="SMART" id="SM00004">
    <property type="entry name" value="NL"/>
    <property type="match status" value="3"/>
</dbReference>
<sequence length="2121" mass="224034">MQPQSLLLLLLLLLLPSFPVILTRELPCGGFPEPCANGGTCLRLPQGQGTCQCAPGFLGETCQFPDPCLDTQLCKNGGSCQALLPTPPSSPSPASPVAPAFSCTCPSGFTGEQCHIHLEDLCPPSFCSNGGHCYVQASGRPQCSCEPGWTGEQCQLRDFCSANPCANGGVCLATYPQIQCRCPPGFEGHTCEHDVNECFLEPGPCPKGTSCHNTLGSFQCLCPVGQEGPQCKLRKGPCTPGSCLNGGTCQRVPGDTAFHLCLCPPGFTGLNCEMNPDDCVRHQCQNGATCLDGLGTYTCLCPKTWKGWDCSIDIDECEAPGPPRCRNGGTCQNSAGGFHCVCVSGWGGPGCDENLDDCAAATCAPGSTCIDRVGSFSCLCPPGRTGLLCHLEDMCLSQPCHANAQCSTNPLTGSVLCLCQPGYSGPTCHQDLDECQMAHQGPSPCEHGGSCVNTPGSFTCLCPPGYTGPRCEADHNECLSQPCHAGGTCLDLLASFHCICPPGLEGRLCEVETNECAANPCLNQAVCHDLLNGFLCICLPGFTGARCEEDMDECNSAPCANGGHCQDQPGAFHCTCLPGFEGPRCDKEVDECLSDPCPTGASCLDLPGAFFCLCRPGFTGQLCDVPLCTPNLCQPGQQCQDQEDTAHCLCPDGSPGCVPAKDNCTCHHGHCQRSSCVCDAGWTGPECETELGGCISTPCAHGGTCHPQPSGYNCTCPTGYMGLSCNEEVTACHSRPCLNGGSCSTRPEGYSCTCPPSHTGPHCQTAMDHCVSASCLNGGTCVSKPGTFLCLCATGFQGLHCERKISPSCADSPCRNKATCQDTPQGARCLCNPAYTGSSCQTLVNLCAQKPCPHTARCLQSGPSFQCLCLQGWTGPHCDLPVSCQKAATSQGVEVSDLCQNGGRCIDRGSSYFCHCAPGFQGRLCQDSENPCESKPCQHGATCVAQPNGYVCQPVMAAKAGASVRGWSLQLSHSTVSYPVVLRQAVTDEGFGCGGFVGLRCEGDVDECLDRPCHPTGTAACHSLANAFYCQCLPGHTGQRCEVETDPCQSQPCSNGGSCEATTGPPPGFTCHCPKGFEGSTCGRKAPSCGIHHCHHGGLCLPSPKPGSPPLCACLGGFGGPDCLTPPAPQGCGPPSPCLHNGSCSETPRLGTPGFQCSCPPDSPGPRCQKPGANGCEGQSGDGACDAGCSGPRGDWDGGDCSLGVPDPWEGCPPHSQCWLLFRDGRCHPQCDSEECLFDGYDCEIPPTCTPAYDQYCQDHFHNGHCEKGCDSAECGWDGGDCRPEDGDSEWGPSLALLVVLSPPALDQQLLALARVLSLTLRVGLWVRKDSGGRNMVFPYPGTRAKEELSRTRDSSSWERQAPHSQPLGKESDSLDAGFVVVMGVDLSRCGPEHPASRCPWDSGLLLRFLAALAAVGALEPLLPGPLLAAHPQAGPRPPVSQLPWPVLCSLVAGVLVLALGALLVLQLIRRRRRRREHGALWLPPGFIRKPRTQQGPHRRRPPLGEDSIGLQALKPEAQVEEDAVAMCSGPEDGEEAEETASASKCQLWPLNSGCGELPQVAAMLTPPQECEMEALDVDTCGPDGVTPLMSAVLCGRVESTIVQGPWLGNPEPCEPLLDRGVCPQAHTVGTGETPLHLAARFSRPTAARRLLEAGANPNQPDRAGRTPLHTAVAADAREVCQLLLASRRTAVNARTQDGTTPLMLAARLAVEDLVEELIAARADVGARDKRGGGVPGGRGKQDIGDILQQIMTITDQSLDEAQAKKHALNCHRMKPALFSVLCEIKEKTGLSIRSSQEEEPVDPQLMRLDNMLLAEGVAGPEKGGGSAAAAAAAAASGGGVSPDNSIEHSDYRSKLAQIRHIYHSELEKYEQACNEFTTHVMNLLREQSRTRPVAPKEMERMVSIIHRKFSAIQMQLKQSTCEAVMILRSRFLDARRKRRNFSKQATEVLNEYFYSHLSNPYPSEEAKEELAKKCGITVSQVSNWFGNKRIRYKKNIGKFQEEANIYAVKTAVSVAQGGHSRTSSPTPPSSAGSGGSFNLSGSGDMFLGMPGLNGDSYSASQVESLRHSMGPGSYGDNLGGGQMYSPREMRANGGWQEAVTPSSVTSPTEGPGSVHSDTSN</sequence>
<feature type="domain" description="PBC" evidence="37">
    <location>
        <begin position="1739"/>
        <end position="1934"/>
    </location>
</feature>
<evidence type="ECO:0000313" key="38">
    <source>
        <dbReference type="EMBL" id="ERE87358.1"/>
    </source>
</evidence>
<dbReference type="PIRSF" id="PIRSF002279">
    <property type="entry name" value="Notch"/>
    <property type="match status" value="1"/>
</dbReference>
<dbReference type="Proteomes" id="UP000030759">
    <property type="component" value="Unassembled WGS sequence"/>
</dbReference>
<dbReference type="SMART" id="SM00248">
    <property type="entry name" value="ANK"/>
    <property type="match status" value="4"/>
</dbReference>
<dbReference type="FunFam" id="2.10.25.10:FF:000588">
    <property type="entry name" value="Notch homolog 4, [Drosophila]"/>
    <property type="match status" value="1"/>
</dbReference>
<dbReference type="SMART" id="SM00181">
    <property type="entry name" value="EGF"/>
    <property type="match status" value="28"/>
</dbReference>
<dbReference type="InterPro" id="IPR049883">
    <property type="entry name" value="NOTCH1_EGF-like"/>
</dbReference>
<keyword evidence="19 30" id="KW-0371">Homeobox</keyword>
<feature type="domain" description="EGF-like" evidence="34">
    <location>
        <begin position="391"/>
        <end position="429"/>
    </location>
</feature>
<feature type="disulfide bond" evidence="29">
    <location>
        <begin position="342"/>
        <end position="351"/>
    </location>
</feature>
<dbReference type="InterPro" id="IPR000152">
    <property type="entry name" value="EGF-type_Asp/Asn_hydroxyl_site"/>
</dbReference>
<dbReference type="PROSITE" id="PS50297">
    <property type="entry name" value="ANK_REP_REGION"/>
    <property type="match status" value="3"/>
</dbReference>
<dbReference type="FunFam" id="2.10.25.10:FF:000647">
    <property type="entry name" value="neurogenic locus notch homolog protein 4"/>
    <property type="match status" value="1"/>
</dbReference>
<keyword evidence="6" id="KW-1003">Cell membrane</keyword>
<evidence type="ECO:0000259" key="34">
    <source>
        <dbReference type="PROSITE" id="PS50026"/>
    </source>
</evidence>
<dbReference type="SMART" id="SM00389">
    <property type="entry name" value="HOX"/>
    <property type="match status" value="1"/>
</dbReference>
<evidence type="ECO:0000256" key="27">
    <source>
        <dbReference type="PIRSR" id="PIRSR002279-2"/>
    </source>
</evidence>
<feature type="disulfide bond" evidence="29">
    <location>
        <begin position="105"/>
        <end position="114"/>
    </location>
</feature>
<feature type="disulfide bond" evidence="29">
    <location>
        <begin position="614"/>
        <end position="623"/>
    </location>
</feature>
<dbReference type="Gene3D" id="3.30.300.320">
    <property type="match status" value="1"/>
</dbReference>
<dbReference type="Pfam" id="PF03792">
    <property type="entry name" value="PBC"/>
    <property type="match status" value="1"/>
</dbReference>
<feature type="domain" description="EGF-like" evidence="34">
    <location>
        <begin position="474"/>
        <end position="510"/>
    </location>
</feature>
<dbReference type="InterPro" id="IPR005542">
    <property type="entry name" value="PBX_PBC_dom"/>
</dbReference>
<evidence type="ECO:0000256" key="16">
    <source>
        <dbReference type="ARBA" id="ARBA00023043"/>
    </source>
</evidence>
<feature type="region of interest" description="Disordered" evidence="31">
    <location>
        <begin position="1486"/>
        <end position="1509"/>
    </location>
</feature>
<dbReference type="FunFam" id="2.10.25.10:FF:000054">
    <property type="entry name" value="Slit guidance ligand 2"/>
    <property type="match status" value="1"/>
</dbReference>
<dbReference type="InterPro" id="IPR022355">
    <property type="entry name" value="Notch_4"/>
</dbReference>
<feature type="DNA-binding region" description="Homeobox" evidence="30">
    <location>
        <begin position="1935"/>
        <end position="1997"/>
    </location>
</feature>
<evidence type="ECO:0000256" key="32">
    <source>
        <dbReference type="SAM" id="Phobius"/>
    </source>
</evidence>
<feature type="region of interest" description="Disordered" evidence="31">
    <location>
        <begin position="1346"/>
        <end position="1372"/>
    </location>
</feature>
<feature type="domain" description="EGF-like" evidence="34">
    <location>
        <begin position="354"/>
        <end position="390"/>
    </location>
</feature>
<feature type="region of interest" description="Disordered" evidence="31">
    <location>
        <begin position="2069"/>
        <end position="2121"/>
    </location>
</feature>
<reference evidence="39" key="1">
    <citation type="journal article" date="2013" name="Nat. Biotechnol.">
        <title>Chinese hamster genome sequenced from sorted chromosomes.</title>
        <authorList>
            <person name="Brinkrolf K."/>
            <person name="Rupp O."/>
            <person name="Laux H."/>
            <person name="Kollin F."/>
            <person name="Ernst W."/>
            <person name="Linke B."/>
            <person name="Kofler R."/>
            <person name="Romand S."/>
            <person name="Hesse F."/>
            <person name="Budach W.E."/>
            <person name="Galosy S."/>
            <person name="Muller D."/>
            <person name="Noll T."/>
            <person name="Wienberg J."/>
            <person name="Jostock T."/>
            <person name="Leonard M."/>
            <person name="Grillari J."/>
            <person name="Tauch A."/>
            <person name="Goesmann A."/>
            <person name="Helk B."/>
            <person name="Mott J.E."/>
            <person name="Puhler A."/>
            <person name="Borth N."/>
        </authorList>
    </citation>
    <scope>NUCLEOTIDE SEQUENCE [LARGE SCALE GENOMIC DNA]</scope>
    <source>
        <strain evidence="39">17A/GY</strain>
    </source>
</reference>
<evidence type="ECO:0000256" key="21">
    <source>
        <dbReference type="ARBA" id="ARBA00023159"/>
    </source>
</evidence>
<dbReference type="GO" id="GO:0005634">
    <property type="term" value="C:nucleus"/>
    <property type="evidence" value="ECO:0007669"/>
    <property type="project" value="UniProtKB-SubCell"/>
</dbReference>
<comment type="caution">
    <text evidence="29">Lacks conserved residue(s) required for the propagation of feature annotation.</text>
</comment>
<evidence type="ECO:0000256" key="23">
    <source>
        <dbReference type="ARBA" id="ARBA00023170"/>
    </source>
</evidence>
<dbReference type="InterPro" id="IPR013032">
    <property type="entry name" value="EGF-like_CS"/>
</dbReference>
<dbReference type="InterPro" id="IPR051355">
    <property type="entry name" value="Notch/Slit_guidance"/>
</dbReference>
<evidence type="ECO:0000256" key="6">
    <source>
        <dbReference type="ARBA" id="ARBA00022475"/>
    </source>
</evidence>
<feature type="compositionally biased region" description="Basic residues" evidence="31">
    <location>
        <begin position="1489"/>
        <end position="1502"/>
    </location>
</feature>
<dbReference type="GO" id="GO:0005886">
    <property type="term" value="C:plasma membrane"/>
    <property type="evidence" value="ECO:0007669"/>
    <property type="project" value="UniProtKB-SubCell"/>
</dbReference>
<dbReference type="FunFam" id="2.10.25.10:FF:000479">
    <property type="entry name" value="Notch homolog 4, [Drosophila]"/>
    <property type="match status" value="1"/>
</dbReference>
<dbReference type="PRINTS" id="PR01452">
    <property type="entry name" value="LNOTCHREPEAT"/>
</dbReference>
<evidence type="ECO:0000256" key="17">
    <source>
        <dbReference type="ARBA" id="ARBA00023125"/>
    </source>
</evidence>
<dbReference type="InterPro" id="IPR008422">
    <property type="entry name" value="KN_HD"/>
</dbReference>
<feature type="domain" description="EGF-like" evidence="34">
    <location>
        <begin position="1004"/>
        <end position="1042"/>
    </location>
</feature>
<dbReference type="SUPFAM" id="SSF90193">
    <property type="entry name" value="Notch domain"/>
    <property type="match status" value="2"/>
</dbReference>
<protein>
    <submittedName>
        <fullName evidence="38">Putative neurogenic locus notch-like protein</fullName>
    </submittedName>
</protein>
<feature type="disulfide bond" evidence="29">
    <location>
        <begin position="400"/>
        <end position="417"/>
    </location>
</feature>
<dbReference type="GO" id="GO:0007219">
    <property type="term" value="P:Notch signaling pathway"/>
    <property type="evidence" value="ECO:0007669"/>
    <property type="project" value="UniProtKB-KW"/>
</dbReference>
<keyword evidence="25 30" id="KW-0539">Nucleus</keyword>
<evidence type="ECO:0000313" key="39">
    <source>
        <dbReference type="Proteomes" id="UP000030759"/>
    </source>
</evidence>
<feature type="domain" description="EGF-like" evidence="34">
    <location>
        <begin position="118"/>
        <end position="155"/>
    </location>
</feature>
<comment type="similarity">
    <text evidence="3">Belongs to the NOTCH family.</text>
</comment>
<dbReference type="EMBL" id="KE667131">
    <property type="protein sequence ID" value="ERE87358.1"/>
    <property type="molecule type" value="Genomic_DNA"/>
</dbReference>
<dbReference type="PROSITE" id="PS50258">
    <property type="entry name" value="LNR"/>
    <property type="match status" value="3"/>
</dbReference>
<dbReference type="GO" id="GO:0005509">
    <property type="term" value="F:calcium ion binding"/>
    <property type="evidence" value="ECO:0007669"/>
    <property type="project" value="InterPro"/>
</dbReference>
<feature type="transmembrane region" description="Helical" evidence="32">
    <location>
        <begin position="1443"/>
        <end position="1466"/>
    </location>
</feature>
<evidence type="ECO:0000256" key="20">
    <source>
        <dbReference type="ARBA" id="ARBA00023157"/>
    </source>
</evidence>
<dbReference type="CDD" id="cd00054">
    <property type="entry name" value="EGF_CA"/>
    <property type="match status" value="16"/>
</dbReference>
<keyword evidence="22" id="KW-0804">Transcription</keyword>
<dbReference type="InterPro" id="IPR010660">
    <property type="entry name" value="Notch_NOD_dom"/>
</dbReference>
<evidence type="ECO:0000256" key="1">
    <source>
        <dbReference type="ARBA" id="ARBA00004123"/>
    </source>
</evidence>
<evidence type="ECO:0000256" key="4">
    <source>
        <dbReference type="ARBA" id="ARBA00007601"/>
    </source>
</evidence>
<feature type="disulfide bond" evidence="29">
    <location>
        <begin position="1159"/>
        <end position="1168"/>
    </location>
</feature>
<evidence type="ECO:0000256" key="15">
    <source>
        <dbReference type="ARBA" id="ARBA00023015"/>
    </source>
</evidence>
<keyword evidence="18 32" id="KW-0472">Membrane</keyword>
<dbReference type="FunFam" id="2.10.25.10:FF:000456">
    <property type="entry name" value="Neurogenic locus notch homolog protein 4"/>
    <property type="match status" value="1"/>
</dbReference>
<feature type="disulfide bond" evidence="27 29">
    <location>
        <begin position="500"/>
        <end position="509"/>
    </location>
</feature>
<feature type="disulfide bond" evidence="29">
    <location>
        <begin position="1032"/>
        <end position="1041"/>
    </location>
</feature>
<feature type="domain" description="EGF-like" evidence="34">
    <location>
        <begin position="843"/>
        <end position="879"/>
    </location>
</feature>
<dbReference type="Gene3D" id="2.10.25.10">
    <property type="entry name" value="Laminin"/>
    <property type="match status" value="26"/>
</dbReference>
<evidence type="ECO:0000259" key="35">
    <source>
        <dbReference type="PROSITE" id="PS50071"/>
    </source>
</evidence>
<feature type="domain" description="EGF-like" evidence="34">
    <location>
        <begin position="891"/>
        <end position="926"/>
    </location>
</feature>
<dbReference type="Gene3D" id="1.25.40.20">
    <property type="entry name" value="Ankyrin repeat-containing domain"/>
    <property type="match status" value="1"/>
</dbReference>
<evidence type="ECO:0000256" key="29">
    <source>
        <dbReference type="PROSITE-ProRule" id="PRU00076"/>
    </source>
</evidence>
<keyword evidence="21" id="KW-0010">Activator</keyword>
<feature type="disulfide bond" evidence="29">
    <location>
        <begin position="576"/>
        <end position="585"/>
    </location>
</feature>
<dbReference type="Gene3D" id="1.10.10.60">
    <property type="entry name" value="Homeodomain-like"/>
    <property type="match status" value="1"/>
</dbReference>
<feature type="binding site" evidence="26">
    <location>
        <position position="457"/>
    </location>
    <ligand>
        <name>Ca(2+)</name>
        <dbReference type="ChEBI" id="CHEBI:29108"/>
        <label>1</label>
    </ligand>
</feature>
<dbReference type="InterPro" id="IPR001356">
    <property type="entry name" value="HD"/>
</dbReference>
<feature type="domain" description="EGF-like" evidence="34">
    <location>
        <begin position="1044"/>
        <end position="1083"/>
    </location>
</feature>
<comment type="subcellular location">
    <subcellularLocation>
        <location evidence="2">Cell membrane</location>
        <topology evidence="2">Single-pass type I membrane protein</topology>
    </subcellularLocation>
    <subcellularLocation>
        <location evidence="1 30">Nucleus</location>
    </subcellularLocation>
</comment>
<name>A0A098KX98_CRIGR</name>
<evidence type="ECO:0000256" key="26">
    <source>
        <dbReference type="PIRSR" id="PIRSR002279-1"/>
    </source>
</evidence>
<dbReference type="GO" id="GO:0009986">
    <property type="term" value="C:cell surface"/>
    <property type="evidence" value="ECO:0007669"/>
    <property type="project" value="TreeGrafter"/>
</dbReference>
<evidence type="ECO:0000256" key="7">
    <source>
        <dbReference type="ARBA" id="ARBA00022536"/>
    </source>
</evidence>
<dbReference type="SUPFAM" id="SSF46689">
    <property type="entry name" value="Homeodomain-like"/>
    <property type="match status" value="1"/>
</dbReference>
<feature type="binding site" evidence="26">
    <location>
        <position position="515"/>
    </location>
    <ligand>
        <name>Ca(2+)</name>
        <dbReference type="ChEBI" id="CHEBI:29108"/>
        <label>3</label>
    </ligand>
</feature>
<evidence type="ECO:0000259" key="36">
    <source>
        <dbReference type="PROSITE" id="PS50258"/>
    </source>
</evidence>
<feature type="binding site" evidence="26">
    <location>
        <position position="474"/>
    </location>
    <ligand>
        <name>Ca(2+)</name>
        <dbReference type="ChEBI" id="CHEBI:29108"/>
        <label>2</label>
    </ligand>
</feature>
<feature type="domain" description="EGF-like" evidence="34">
    <location>
        <begin position="588"/>
        <end position="624"/>
    </location>
</feature>
<feature type="disulfide bond" evidence="27">
    <location>
        <begin position="483"/>
        <end position="498"/>
    </location>
</feature>
<dbReference type="InterPro" id="IPR018097">
    <property type="entry name" value="EGF_Ca-bd_CS"/>
</dbReference>
<keyword evidence="11" id="KW-0677">Repeat</keyword>
<dbReference type="PROSITE" id="PS50026">
    <property type="entry name" value="EGF_3"/>
    <property type="match status" value="26"/>
</dbReference>
<feature type="disulfide bond" evidence="29">
    <location>
        <begin position="754"/>
        <end position="763"/>
    </location>
</feature>
<dbReference type="FunFam" id="2.10.25.10:FF:000272">
    <property type="entry name" value="neurogenic locus notch homolog protein 3"/>
    <property type="match status" value="1"/>
</dbReference>
<feature type="domain" description="EGF-like" evidence="34">
    <location>
        <begin position="805"/>
        <end position="841"/>
    </location>
</feature>
<feature type="compositionally biased region" description="Basic and acidic residues" evidence="31">
    <location>
        <begin position="1346"/>
        <end position="1357"/>
    </location>
</feature>
<keyword evidence="5" id="KW-0217">Developmental protein</keyword>
<evidence type="ECO:0000256" key="13">
    <source>
        <dbReference type="ARBA" id="ARBA00022976"/>
    </source>
</evidence>
<proteinExistence type="inferred from homology"/>
<keyword evidence="23" id="KW-0675">Receptor</keyword>
<dbReference type="FunFam" id="3.30.70.3310:FF:000004">
    <property type="entry name" value="neurogenic locus notch homolog protein 4"/>
    <property type="match status" value="1"/>
</dbReference>
<feature type="domain" description="LNR" evidence="36">
    <location>
        <begin position="1249"/>
        <end position="1293"/>
    </location>
</feature>
<feature type="domain" description="EGF-like" evidence="34">
    <location>
        <begin position="64"/>
        <end position="115"/>
    </location>
</feature>
<dbReference type="FunFam" id="2.10.25.10:FF:000125">
    <property type="entry name" value="Neurogenic locus notch protein-like"/>
    <property type="match status" value="1"/>
</dbReference>
<feature type="compositionally biased region" description="Polar residues" evidence="31">
    <location>
        <begin position="2100"/>
        <end position="2109"/>
    </location>
</feature>
<dbReference type="GO" id="GO:0050793">
    <property type="term" value="P:regulation of developmental process"/>
    <property type="evidence" value="ECO:0007669"/>
    <property type="project" value="InterPro"/>
</dbReference>
<feature type="binding site" evidence="26">
    <location>
        <position position="491"/>
    </location>
    <ligand>
        <name>Ca(2+)</name>
        <dbReference type="ChEBI" id="CHEBI:29108"/>
        <label>2</label>
    </ligand>
</feature>
<dbReference type="PROSITE" id="PS00010">
    <property type="entry name" value="ASX_HYDROXYL"/>
    <property type="match status" value="10"/>
</dbReference>